<evidence type="ECO:0000313" key="2">
    <source>
        <dbReference type="Proteomes" id="UP000325395"/>
    </source>
</evidence>
<protein>
    <recommendedName>
        <fullName evidence="3">Restriction endonuclease type IV Mrr domain-containing protein</fullName>
    </recommendedName>
</protein>
<gene>
    <name evidence="1" type="ORF">BDV36DRAFT_303745</name>
</gene>
<dbReference type="EMBL" id="ML735697">
    <property type="protein sequence ID" value="KAE8421979.1"/>
    <property type="molecule type" value="Genomic_DNA"/>
</dbReference>
<evidence type="ECO:0008006" key="3">
    <source>
        <dbReference type="Google" id="ProtNLM"/>
    </source>
</evidence>
<dbReference type="Proteomes" id="UP000325395">
    <property type="component" value="Unassembled WGS sequence"/>
</dbReference>
<accession>A0ABQ6WY08</accession>
<keyword evidence="2" id="KW-1185">Reference proteome</keyword>
<sequence length="165" mass="18469">MAAFIPSLQNNIGFRRTLQLVEPHSLEDTVQQLWQAIVSSWFPSNEGYMWSIKGSALTQDDIPNITVIQRLILLVECKHPSSGIPVAWDNTISAQCHNDLSQTNNESGKLFRVVAIGRRARFYQFNGEVLPDQQLVQLHQGTFDVSDPAGIAQVESMVNYIKANS</sequence>
<reference evidence="1 2" key="1">
    <citation type="submission" date="2019-04" db="EMBL/GenBank/DDBJ databases">
        <authorList>
            <consortium name="DOE Joint Genome Institute"/>
            <person name="Mondo S."/>
            <person name="Kjaerbolling I."/>
            <person name="Vesth T."/>
            <person name="Frisvad J.C."/>
            <person name="Nybo J.L."/>
            <person name="Theobald S."/>
            <person name="Kildgaard S."/>
            <person name="Isbrandt T."/>
            <person name="Kuo A."/>
            <person name="Sato A."/>
            <person name="Lyhne E.K."/>
            <person name="Kogle M.E."/>
            <person name="Wiebenga A."/>
            <person name="Kun R.S."/>
            <person name="Lubbers R.J."/>
            <person name="Makela M.R."/>
            <person name="Barry K."/>
            <person name="Chovatia M."/>
            <person name="Clum A."/>
            <person name="Daum C."/>
            <person name="Haridas S."/>
            <person name="He G."/>
            <person name="LaButti K."/>
            <person name="Lipzen A."/>
            <person name="Riley R."/>
            <person name="Salamov A."/>
            <person name="Simmons B.A."/>
            <person name="Magnuson J.K."/>
            <person name="Henrissat B."/>
            <person name="Mortensen U.H."/>
            <person name="Larsen T.O."/>
            <person name="Devries R.P."/>
            <person name="Grigoriev I.V."/>
            <person name="Machida M."/>
            <person name="Baker S.E."/>
            <person name="Andersen M.R."/>
            <person name="Cantor M.N."/>
            <person name="Hua S.X."/>
        </authorList>
    </citation>
    <scope>NUCLEOTIDE SEQUENCE [LARGE SCALE GENOMIC DNA]</scope>
    <source>
        <strain evidence="1 2">CBS 117616</strain>
    </source>
</reference>
<proteinExistence type="predicted"/>
<organism evidence="1 2">
    <name type="scientific">Aspergillus pseudocaelatus</name>
    <dbReference type="NCBI Taxonomy" id="1825620"/>
    <lineage>
        <taxon>Eukaryota</taxon>
        <taxon>Fungi</taxon>
        <taxon>Dikarya</taxon>
        <taxon>Ascomycota</taxon>
        <taxon>Pezizomycotina</taxon>
        <taxon>Eurotiomycetes</taxon>
        <taxon>Eurotiomycetidae</taxon>
        <taxon>Eurotiales</taxon>
        <taxon>Aspergillaceae</taxon>
        <taxon>Aspergillus</taxon>
        <taxon>Aspergillus subgen. Circumdati</taxon>
    </lineage>
</organism>
<name>A0ABQ6WY08_9EURO</name>
<evidence type="ECO:0000313" key="1">
    <source>
        <dbReference type="EMBL" id="KAE8421979.1"/>
    </source>
</evidence>